<keyword evidence="3" id="KW-1185">Reference proteome</keyword>
<accession>A0AA86XKQ9</accession>
<evidence type="ECO:0000259" key="1">
    <source>
        <dbReference type="Pfam" id="PF10263"/>
    </source>
</evidence>
<dbReference type="RefSeq" id="YP_013605543.1">
    <property type="nucleotide sequence ID" value="NC_134205.1"/>
</dbReference>
<organism evidence="2 3">
    <name type="scientific">Caudoviricetes sp. vir335</name>
    <dbReference type="NCBI Taxonomy" id="3068357"/>
    <lineage>
        <taxon>Viruses</taxon>
        <taxon>Duplodnaviria</taxon>
        <taxon>Heunggongvirae</taxon>
        <taxon>Uroviricota</taxon>
        <taxon>Caudoviricetes</taxon>
    </lineage>
</organism>
<feature type="domain" description="SprT-like" evidence="1">
    <location>
        <begin position="34"/>
        <end position="96"/>
    </location>
</feature>
<dbReference type="GeneID" id="301841419"/>
<gene>
    <name evidence="2" type="ORF">vir335_00083</name>
</gene>
<dbReference type="EMBL" id="BK063680">
    <property type="protein sequence ID" value="DBA35639.1"/>
    <property type="molecule type" value="Genomic_DNA"/>
</dbReference>
<dbReference type="GO" id="GO:0006950">
    <property type="term" value="P:response to stress"/>
    <property type="evidence" value="ECO:0007669"/>
    <property type="project" value="UniProtKB-ARBA"/>
</dbReference>
<reference evidence="2 3" key="1">
    <citation type="journal article" date="2023" name="Nat. Microbiol.">
        <title>A compendium of viruses from methanogenic archaea reveals their diversity and adaptations to the gut environment.</title>
        <authorList>
            <person name="Medvedeva S."/>
            <person name="Borrel G."/>
            <person name="Krupovic M."/>
            <person name="Gribaldo S."/>
        </authorList>
    </citation>
    <scope>NUCLEOTIDE SEQUENCE [LARGE SCALE GENOMIC DNA]</scope>
</reference>
<dbReference type="Proteomes" id="UP001302000">
    <property type="component" value="Segment"/>
</dbReference>
<sequence>MAEDARIQRQLDIWKKEYGIADPVTFMGFSDLGRGVLGRCTSWKDRSEVRLSSAWEGRSMGWMMRSVLWHEMCHAIDYQEDHDGDGHGGRWRELSRSNMSYRIGDVFAKLIVGPRCRR</sequence>
<dbReference type="InterPro" id="IPR006640">
    <property type="entry name" value="SprT-like_domain"/>
</dbReference>
<protein>
    <recommendedName>
        <fullName evidence="1">SprT-like domain-containing protein</fullName>
    </recommendedName>
</protein>
<evidence type="ECO:0000313" key="2">
    <source>
        <dbReference type="EMBL" id="DBA35639.1"/>
    </source>
</evidence>
<proteinExistence type="predicted"/>
<evidence type="ECO:0000313" key="3">
    <source>
        <dbReference type="Proteomes" id="UP001302000"/>
    </source>
</evidence>
<dbReference type="Pfam" id="PF10263">
    <property type="entry name" value="SprT-like"/>
    <property type="match status" value="1"/>
</dbReference>
<name>A0AA86XKQ9_9CAUD</name>